<organism evidence="2 3">
    <name type="scientific">Seiridium unicorne</name>
    <dbReference type="NCBI Taxonomy" id="138068"/>
    <lineage>
        <taxon>Eukaryota</taxon>
        <taxon>Fungi</taxon>
        <taxon>Dikarya</taxon>
        <taxon>Ascomycota</taxon>
        <taxon>Pezizomycotina</taxon>
        <taxon>Sordariomycetes</taxon>
        <taxon>Xylariomycetidae</taxon>
        <taxon>Amphisphaeriales</taxon>
        <taxon>Sporocadaceae</taxon>
        <taxon>Seiridium</taxon>
    </lineage>
</organism>
<feature type="region of interest" description="Disordered" evidence="1">
    <location>
        <begin position="313"/>
        <end position="369"/>
    </location>
</feature>
<reference evidence="2 3" key="1">
    <citation type="journal article" date="2024" name="J. Plant Pathol.">
        <title>Sequence and assembly of the genome of Seiridium unicorne, isolate CBS 538.82, causal agent of cypress canker disease.</title>
        <authorList>
            <person name="Scali E."/>
            <person name="Rocca G.D."/>
            <person name="Danti R."/>
            <person name="Garbelotto M."/>
            <person name="Barberini S."/>
            <person name="Baroncelli R."/>
            <person name="Emiliani G."/>
        </authorList>
    </citation>
    <scope>NUCLEOTIDE SEQUENCE [LARGE SCALE GENOMIC DNA]</scope>
    <source>
        <strain evidence="2 3">BM-138-508</strain>
    </source>
</reference>
<gene>
    <name evidence="2" type="ORF">SUNI508_04079</name>
</gene>
<protein>
    <submittedName>
        <fullName evidence="2">Uncharacterized protein</fullName>
    </submittedName>
</protein>
<comment type="caution">
    <text evidence="2">The sequence shown here is derived from an EMBL/GenBank/DDBJ whole genome shotgun (WGS) entry which is preliminary data.</text>
</comment>
<dbReference type="EMBL" id="JARVKF010000068">
    <property type="protein sequence ID" value="KAK9423598.1"/>
    <property type="molecule type" value="Genomic_DNA"/>
</dbReference>
<keyword evidence="3" id="KW-1185">Reference proteome</keyword>
<evidence type="ECO:0000313" key="3">
    <source>
        <dbReference type="Proteomes" id="UP001408356"/>
    </source>
</evidence>
<name>A0ABR2VAF1_9PEZI</name>
<evidence type="ECO:0000313" key="2">
    <source>
        <dbReference type="EMBL" id="KAK9423598.1"/>
    </source>
</evidence>
<accession>A0ABR2VAF1</accession>
<proteinExistence type="predicted"/>
<feature type="region of interest" description="Disordered" evidence="1">
    <location>
        <begin position="456"/>
        <end position="499"/>
    </location>
</feature>
<dbReference type="Proteomes" id="UP001408356">
    <property type="component" value="Unassembled WGS sequence"/>
</dbReference>
<evidence type="ECO:0000256" key="1">
    <source>
        <dbReference type="SAM" id="MobiDB-lite"/>
    </source>
</evidence>
<sequence length="520" mass="56971">MATHHDLFTCTFCHHLARGPPRVLGRSIRLACESCYNSILDLAVCWVCSEVVYRGEERIVRGPLLKEVFSDGEDERSENAMREGSYAVSGTGRKAKEIDTIPLCANCVVDTEDDKQSTVERGDAVLNSVSPGKVHRAAGRITRGAEGLAAHQLPCTSRLATDGVADDSEYSSCCVIPLDSTIYVNISDPVSLPAFKPSSTKPIPRWMQPPWMNTLPNQHQPSRAVNPRPRSILDNYFSDVVSESAEDASLSCPTTICPTAMQTPTQVLPPHEHRMVGRAEEHTTHQSASNDLGNFKHPLVVVPRGRAISFVTSEPLKRPSSRLISQNLTDISSPTPDDIARSKPASPYPAPPRSTSGVHLNPSRPRSAAQISDTLEDIQKTPRLSPQKRHSSPMSDIMAQIKSKMRRTPPPQSKEYLDLYRPAHASSKAANTATTSIAVAGRARVRRIGNWNRQQPVIEISRRDSRSRPSAETGHADARQAQAPRDMDAETGVNTRGGLEISSAHGDLWKFLRRGRGCGK</sequence>
<feature type="compositionally biased region" description="Polar residues" evidence="1">
    <location>
        <begin position="322"/>
        <end position="335"/>
    </location>
</feature>
<feature type="region of interest" description="Disordered" evidence="1">
    <location>
        <begin position="375"/>
        <end position="394"/>
    </location>
</feature>
<feature type="compositionally biased region" description="Basic and acidic residues" evidence="1">
    <location>
        <begin position="460"/>
        <end position="478"/>
    </location>
</feature>